<evidence type="ECO:0000313" key="3">
    <source>
        <dbReference type="Proteomes" id="UP000005139"/>
    </source>
</evidence>
<dbReference type="PANTHER" id="PTHR32329:SF2">
    <property type="entry name" value="BIFUNCTIONAL PROTEIN [INCLUDES 2-HYDROXYACYL-COA DEHYDRATASE (N-TER) AND ITS ACTIVATOR DOMAIN (C_TERM)"/>
    <property type="match status" value="1"/>
</dbReference>
<dbReference type="OrthoDB" id="9780120at2"/>
<reference evidence="2 3" key="1">
    <citation type="submission" date="2007-01" db="EMBL/GenBank/DDBJ databases">
        <title>Annotation of the draft genome assembly of Thermosinus carboxydivorans Nor1.</title>
        <authorList>
            <consortium name="US DOE Joint Genome Institute (JGI-ORNL)"/>
            <person name="Larimer F."/>
            <person name="Land M."/>
            <person name="Hauser L."/>
        </authorList>
    </citation>
    <scope>NUCLEOTIDE SEQUENCE [LARGE SCALE GENOMIC DNA]</scope>
    <source>
        <strain evidence="2 3">Nor1</strain>
    </source>
</reference>
<dbReference type="InterPro" id="IPR051805">
    <property type="entry name" value="Dehydratase_Activator_Redct"/>
</dbReference>
<organism evidence="2 3">
    <name type="scientific">Thermosinus carboxydivorans Nor1</name>
    <dbReference type="NCBI Taxonomy" id="401526"/>
    <lineage>
        <taxon>Bacteria</taxon>
        <taxon>Bacillati</taxon>
        <taxon>Bacillota</taxon>
        <taxon>Negativicutes</taxon>
        <taxon>Selenomonadales</taxon>
        <taxon>Sporomusaceae</taxon>
        <taxon>Thermosinus</taxon>
    </lineage>
</organism>
<sequence length="303" mass="33267">MTMRIGIPRGLLYYQYGSLWERFLSELGAEVIVTGETTKATLDYGSALDEVCLPVKVYFGHVCDLCRQGVDALFTPRLVSVAAGQYTCPKIIGMPDMLRSNLPNLPPLIDCSVNLRRGARSLYQAIVGVGRLLGKGSLPTIAAWYRAWRYIHSIVPAASMPPQRRRVGLIAHPYLIHDRQISMRVLQRLQQLGVAVVTPDAVAARRAAAAAKTLGKKIFWSNSAHMAGAALSLMHEAPPVDGIIFMSSFACGPDALVGELISQRAHNRNIPCMLLTLDEHTAEAGFVTRLEAFTDMLLRRKLS</sequence>
<evidence type="ECO:0000313" key="2">
    <source>
        <dbReference type="EMBL" id="EAX48922.1"/>
    </source>
</evidence>
<accession>A1HM74</accession>
<dbReference type="PANTHER" id="PTHR32329">
    <property type="entry name" value="BIFUNCTIONAL PROTEIN [INCLUDES 2-HYDROXYACYL-COA DEHYDRATASE (N-TER) AND ITS ACTIVATOR DOMAIN (C_TERM)-RELATED"/>
    <property type="match status" value="1"/>
</dbReference>
<name>A1HM74_9FIRM</name>
<dbReference type="EMBL" id="AAWL01000001">
    <property type="protein sequence ID" value="EAX48922.1"/>
    <property type="molecule type" value="Genomic_DNA"/>
</dbReference>
<evidence type="ECO:0000259" key="1">
    <source>
        <dbReference type="Pfam" id="PF09989"/>
    </source>
</evidence>
<protein>
    <recommendedName>
        <fullName evidence="1">DUF2229 domain-containing protein</fullName>
    </recommendedName>
</protein>
<comment type="caution">
    <text evidence="2">The sequence shown here is derived from an EMBL/GenBank/DDBJ whole genome shotgun (WGS) entry which is preliminary data.</text>
</comment>
<dbReference type="AlphaFoldDB" id="A1HM74"/>
<dbReference type="Proteomes" id="UP000005139">
    <property type="component" value="Unassembled WGS sequence"/>
</dbReference>
<proteinExistence type="predicted"/>
<gene>
    <name evidence="2" type="ORF">TcarDRAFT_2611</name>
</gene>
<feature type="domain" description="DUF2229" evidence="1">
    <location>
        <begin position="4"/>
        <end position="202"/>
    </location>
</feature>
<keyword evidence="3" id="KW-1185">Reference proteome</keyword>
<dbReference type="eggNOG" id="COG3580">
    <property type="taxonomic scope" value="Bacteria"/>
</dbReference>
<reference evidence="2 3" key="2">
    <citation type="submission" date="2007-01" db="EMBL/GenBank/DDBJ databases">
        <title>Sequencing of the draft genome and assembly of Thermosinus carboxydivorans Nor1.</title>
        <authorList>
            <consortium name="US DOE Joint Genome Institute (JGI-PGF)"/>
            <person name="Copeland A."/>
            <person name="Lucas S."/>
            <person name="Lapidus A."/>
            <person name="Barry K."/>
            <person name="Glavina del Rio T."/>
            <person name="Dalin E."/>
            <person name="Tice H."/>
            <person name="Bruce D."/>
            <person name="Pitluck S."/>
            <person name="Richardson P."/>
        </authorList>
    </citation>
    <scope>NUCLEOTIDE SEQUENCE [LARGE SCALE GENOMIC DNA]</scope>
    <source>
        <strain evidence="2 3">Nor1</strain>
    </source>
</reference>
<dbReference type="InterPro" id="IPR018709">
    <property type="entry name" value="CoA_activase_DUF2229"/>
</dbReference>
<dbReference type="Gene3D" id="3.40.50.11900">
    <property type="match status" value="1"/>
</dbReference>
<dbReference type="RefSeq" id="WP_007288129.1">
    <property type="nucleotide sequence ID" value="NZ_AAWL01000001.1"/>
</dbReference>
<dbReference type="Pfam" id="PF09989">
    <property type="entry name" value="DUF2229"/>
    <property type="match status" value="1"/>
</dbReference>